<reference evidence="1" key="2">
    <citation type="journal article" date="2015" name="Data Brief">
        <title>Shoot transcriptome of the giant reed, Arundo donax.</title>
        <authorList>
            <person name="Barrero R.A."/>
            <person name="Guerrero F.D."/>
            <person name="Moolhuijzen P."/>
            <person name="Goolsby J.A."/>
            <person name="Tidwell J."/>
            <person name="Bellgard S.E."/>
            <person name="Bellgard M.I."/>
        </authorList>
    </citation>
    <scope>NUCLEOTIDE SEQUENCE</scope>
    <source>
        <tissue evidence="1">Shoot tissue taken approximately 20 cm above the soil surface</tissue>
    </source>
</reference>
<proteinExistence type="predicted"/>
<evidence type="ECO:0000313" key="1">
    <source>
        <dbReference type="EMBL" id="JAE35337.1"/>
    </source>
</evidence>
<protein>
    <submittedName>
        <fullName evidence="1">Uncharacterized protein</fullName>
    </submittedName>
</protein>
<reference evidence="1" key="1">
    <citation type="submission" date="2014-09" db="EMBL/GenBank/DDBJ databases">
        <authorList>
            <person name="Magalhaes I.L.F."/>
            <person name="Oliveira U."/>
            <person name="Santos F.R."/>
            <person name="Vidigal T.H.D.A."/>
            <person name="Brescovit A.D."/>
            <person name="Santos A.J."/>
        </authorList>
    </citation>
    <scope>NUCLEOTIDE SEQUENCE</scope>
    <source>
        <tissue evidence="1">Shoot tissue taken approximately 20 cm above the soil surface</tissue>
    </source>
</reference>
<accession>A0A0A9HF02</accession>
<sequence length="52" mass="6268">MVVVMFLQFYRLISLWLQLFFSSRIINLCTLYIGHFVLIFDLSMFALPLVFF</sequence>
<dbReference type="AlphaFoldDB" id="A0A0A9HF02"/>
<name>A0A0A9HF02_ARUDO</name>
<organism evidence="1">
    <name type="scientific">Arundo donax</name>
    <name type="common">Giant reed</name>
    <name type="synonym">Donax arundinaceus</name>
    <dbReference type="NCBI Taxonomy" id="35708"/>
    <lineage>
        <taxon>Eukaryota</taxon>
        <taxon>Viridiplantae</taxon>
        <taxon>Streptophyta</taxon>
        <taxon>Embryophyta</taxon>
        <taxon>Tracheophyta</taxon>
        <taxon>Spermatophyta</taxon>
        <taxon>Magnoliopsida</taxon>
        <taxon>Liliopsida</taxon>
        <taxon>Poales</taxon>
        <taxon>Poaceae</taxon>
        <taxon>PACMAD clade</taxon>
        <taxon>Arundinoideae</taxon>
        <taxon>Arundineae</taxon>
        <taxon>Arundo</taxon>
    </lineage>
</organism>
<dbReference type="EMBL" id="GBRH01162559">
    <property type="protein sequence ID" value="JAE35337.1"/>
    <property type="molecule type" value="Transcribed_RNA"/>
</dbReference>